<feature type="transmembrane region" description="Helical" evidence="2">
    <location>
        <begin position="231"/>
        <end position="255"/>
    </location>
</feature>
<dbReference type="InParanoid" id="A0A287D5D2"/>
<proteinExistence type="predicted"/>
<reference evidence="3" key="2">
    <citation type="submission" date="2025-08" db="UniProtKB">
        <authorList>
            <consortium name="Ensembl"/>
        </authorList>
    </citation>
    <scope>IDENTIFICATION</scope>
</reference>
<dbReference type="Proteomes" id="UP000005215">
    <property type="component" value="Unassembled WGS sequence"/>
</dbReference>
<evidence type="ECO:0000313" key="4">
    <source>
        <dbReference type="Proteomes" id="UP000005215"/>
    </source>
</evidence>
<evidence type="ECO:0000256" key="1">
    <source>
        <dbReference type="SAM" id="MobiDB-lite"/>
    </source>
</evidence>
<feature type="compositionally biased region" description="Basic and acidic residues" evidence="1">
    <location>
        <begin position="21"/>
        <end position="31"/>
    </location>
</feature>
<evidence type="ECO:0000313" key="3">
    <source>
        <dbReference type="Ensembl" id="ENSSTOP00000028737.1"/>
    </source>
</evidence>
<accession>A0A287D5D2</accession>
<dbReference type="EMBL" id="AGTP01053293">
    <property type="status" value="NOT_ANNOTATED_CDS"/>
    <property type="molecule type" value="Genomic_DNA"/>
</dbReference>
<name>A0A287D5D2_ICTTR</name>
<dbReference type="PANTHER" id="PTHR15446">
    <property type="entry name" value="UROPLAKIN III"/>
    <property type="match status" value="1"/>
</dbReference>
<dbReference type="STRING" id="43179.ENSSTOP00000028737"/>
<dbReference type="GeneTree" id="ENSGT00940000153392"/>
<sequence>NPQRPADSAPKPVGPVLWEEGAPRRAADTADRTLPGQTLGCWAWPRGPEGYSPGGWSFCCCSLLVSAEHISYVPRLSSVTLAGKLTQSTFTLEQPLGLFDDLNISNSDPIWLVVAHSNAIQNFTVPQRTKDIPAPADFSQKGYYLTLRANQKLYQRGGQASKQLPVLRVGNDTHCSWTKVGCNHPLQGSGPYRVKFLVMNKEGPVAETEWSKETRLQQAQVLQAVTGPQSAGTVVIIAILSVLLAILLAAVLIMAGTTSQGPLLGWFSLKARQGYQ</sequence>
<keyword evidence="2" id="KW-1133">Transmembrane helix</keyword>
<dbReference type="InterPro" id="IPR024831">
    <property type="entry name" value="Uroplakin-3"/>
</dbReference>
<feature type="region of interest" description="Disordered" evidence="1">
    <location>
        <begin position="1"/>
        <end position="31"/>
    </location>
</feature>
<gene>
    <name evidence="3" type="primary">Upk3bl2</name>
</gene>
<reference evidence="3" key="3">
    <citation type="submission" date="2025-09" db="UniProtKB">
        <authorList>
            <consortium name="Ensembl"/>
        </authorList>
    </citation>
    <scope>IDENTIFICATION</scope>
</reference>
<protein>
    <recommendedName>
        <fullName evidence="5">Uroplakin 3B</fullName>
    </recommendedName>
</protein>
<dbReference type="AlphaFoldDB" id="A0A287D5D2"/>
<evidence type="ECO:0008006" key="5">
    <source>
        <dbReference type="Google" id="ProtNLM"/>
    </source>
</evidence>
<keyword evidence="2" id="KW-0472">Membrane</keyword>
<keyword evidence="4" id="KW-1185">Reference proteome</keyword>
<dbReference type="FunCoup" id="A0A287D5D2">
    <property type="interactions" value="10"/>
</dbReference>
<organism evidence="3 4">
    <name type="scientific">Ictidomys tridecemlineatus</name>
    <name type="common">Thirteen-lined ground squirrel</name>
    <name type="synonym">Spermophilus tridecemlineatus</name>
    <dbReference type="NCBI Taxonomy" id="43179"/>
    <lineage>
        <taxon>Eukaryota</taxon>
        <taxon>Metazoa</taxon>
        <taxon>Chordata</taxon>
        <taxon>Craniata</taxon>
        <taxon>Vertebrata</taxon>
        <taxon>Euteleostomi</taxon>
        <taxon>Mammalia</taxon>
        <taxon>Eutheria</taxon>
        <taxon>Euarchontoglires</taxon>
        <taxon>Glires</taxon>
        <taxon>Rodentia</taxon>
        <taxon>Sciuromorpha</taxon>
        <taxon>Sciuridae</taxon>
        <taxon>Xerinae</taxon>
        <taxon>Marmotini</taxon>
        <taxon>Ictidomys</taxon>
    </lineage>
</organism>
<reference evidence="4" key="1">
    <citation type="submission" date="2011-11" db="EMBL/GenBank/DDBJ databases">
        <title>The Draft Genome of Spermophilus tridecemlineatus.</title>
        <authorList>
            <consortium name="The Broad Institute Genome Assembly &amp; Analysis Group"/>
            <consortium name="Computational R&amp;D Group"/>
            <consortium name="and Sequencing Platform"/>
            <person name="Di Palma F."/>
            <person name="Alfoldi J."/>
            <person name="Johnson J."/>
            <person name="Berlin A."/>
            <person name="Gnerre S."/>
            <person name="Jaffe D."/>
            <person name="MacCallum I."/>
            <person name="Young S."/>
            <person name="Walker B.J."/>
            <person name="Lindblad-Toh K."/>
        </authorList>
    </citation>
    <scope>NUCLEOTIDE SEQUENCE [LARGE SCALE GENOMIC DNA]</scope>
</reference>
<dbReference type="PANTHER" id="PTHR15446:SF2">
    <property type="entry name" value="UROPLAKIN-3B-LIKE PROTEIN 1-RELATED"/>
    <property type="match status" value="1"/>
</dbReference>
<dbReference type="Ensembl" id="ENSSTOT00000035946.1">
    <property type="protein sequence ID" value="ENSSTOP00000028737.1"/>
    <property type="gene ID" value="ENSSTOG00000016444.3"/>
</dbReference>
<dbReference type="GO" id="GO:0016020">
    <property type="term" value="C:membrane"/>
    <property type="evidence" value="ECO:0007669"/>
    <property type="project" value="TreeGrafter"/>
</dbReference>
<evidence type="ECO:0000256" key="2">
    <source>
        <dbReference type="SAM" id="Phobius"/>
    </source>
</evidence>
<keyword evidence="2" id="KW-0812">Transmembrane</keyword>